<name>A0A7S2KSQ7_9STRA</name>
<feature type="region of interest" description="Disordered" evidence="1">
    <location>
        <begin position="871"/>
        <end position="955"/>
    </location>
</feature>
<gene>
    <name evidence="4" type="ORF">LDAN0321_LOCUS11105</name>
</gene>
<keyword evidence="2" id="KW-1133">Transmembrane helix</keyword>
<feature type="compositionally biased region" description="Basic residues" evidence="1">
    <location>
        <begin position="911"/>
        <end position="924"/>
    </location>
</feature>
<dbReference type="EMBL" id="HBGY01017190">
    <property type="protein sequence ID" value="CAD9583813.1"/>
    <property type="molecule type" value="Transcribed_RNA"/>
</dbReference>
<sequence length="955" mass="105235">MTKTTTICGAMAVTLTLSMTTGSVNARLADRSRVSRVMGRRNGYKASKIAKSSAAGHASALPFEQVERALPVNFHKYGAIGSTYTSSDADQSSSGNNLRGGMTEAGRSLASQLSGCCYNYQSYDAASMCALYGQDCESGETPSHDSGDDSCEQAGLSFIGVSFSVNTKNGNPYSYHICEQFYMENIIDRDYEYVMSMDEDGWLVGGGYKTFDYSGKMPYIDSSHTELLRIGSLDPEMGGTSIDQVYTAMEYLYIPPLSIFPEYVKGGGGHNSGDNDKGVPSSDVTMIVSVVDSYTNDDSYSEYEKFLDDLFDAMDAVGGGPCMDDHDTDPHVSMARGVKFKSSYHSQQYFYKANLEVAVWQAMYPKGVVIGSAKSGVFPINSRSSKSTIGYGNLYFFFDRANMTKSFLPSRDLTTSESYYSTLMENGGGDSFYQSVTSVDFNYQGSHDSGGDEEYEHNPYSWNAKMAKHDMTDGWDLPPNCEQEGETFFGIPLSRKSDSILQSSSTFQEQFDFEALIDRNFTYIKKFGTNHGWLVGEILDNGAGSIVDKDTAHIPIFYVGTTNPDMGGMALSDMIKVGKSIDFGKLYIKPSFLFVDDDGAVKLQFEADPNSALGYLYDNLCKMIGISWNYKNPSNDLGTYTSCAMHAAGDRATYGCGPENSGTGGFCPQMTLAYRVGFQSEEHAAAYLAAGNNYIDYWRSLYPNGVAVGASKFCPEGGCLALFLNRYDLYYVFKPDLGGSWVEYNGGTMAPTTSPAPTWRGGCDDIRNHHLDKCVRKRYARSNRAVFWDSLGAIGQFSLLLMAFMAITLTVSVFVARAKKRKRRNETYVDFFMRDLRGGSSGKKKKLVKKKKKRIKRSSLKEKLVDDYEDDLGYSNPTVPPPRPGRKSRTKSERSRSKSKSRSSNSSRVSGRSRSRSRSKSRRSLRTDGSAAGDTTIASEGVTSEREGGTRRQLV</sequence>
<keyword evidence="2" id="KW-0812">Transmembrane</keyword>
<evidence type="ECO:0000256" key="3">
    <source>
        <dbReference type="SAM" id="SignalP"/>
    </source>
</evidence>
<organism evidence="4">
    <name type="scientific">Leptocylindrus danicus</name>
    <dbReference type="NCBI Taxonomy" id="163516"/>
    <lineage>
        <taxon>Eukaryota</taxon>
        <taxon>Sar</taxon>
        <taxon>Stramenopiles</taxon>
        <taxon>Ochrophyta</taxon>
        <taxon>Bacillariophyta</taxon>
        <taxon>Coscinodiscophyceae</taxon>
        <taxon>Chaetocerotophycidae</taxon>
        <taxon>Leptocylindrales</taxon>
        <taxon>Leptocylindraceae</taxon>
        <taxon>Leptocylindrus</taxon>
    </lineage>
</organism>
<keyword evidence="3" id="KW-0732">Signal</keyword>
<proteinExistence type="predicted"/>
<evidence type="ECO:0000313" key="4">
    <source>
        <dbReference type="EMBL" id="CAD9583813.1"/>
    </source>
</evidence>
<feature type="compositionally biased region" description="Basic and acidic residues" evidence="1">
    <location>
        <begin position="943"/>
        <end position="955"/>
    </location>
</feature>
<feature type="transmembrane region" description="Helical" evidence="2">
    <location>
        <begin position="797"/>
        <end position="816"/>
    </location>
</feature>
<keyword evidence="2" id="KW-0472">Membrane</keyword>
<evidence type="ECO:0000256" key="1">
    <source>
        <dbReference type="SAM" id="MobiDB-lite"/>
    </source>
</evidence>
<feature type="signal peptide" evidence="3">
    <location>
        <begin position="1"/>
        <end position="26"/>
    </location>
</feature>
<evidence type="ECO:0000256" key="2">
    <source>
        <dbReference type="SAM" id="Phobius"/>
    </source>
</evidence>
<accession>A0A7S2KSQ7</accession>
<feature type="chain" id="PRO_5030783908" evidence="3">
    <location>
        <begin position="27"/>
        <end position="955"/>
    </location>
</feature>
<protein>
    <submittedName>
        <fullName evidence="4">Uncharacterized protein</fullName>
    </submittedName>
</protein>
<dbReference type="AlphaFoldDB" id="A0A7S2KSQ7"/>
<reference evidence="4" key="1">
    <citation type="submission" date="2021-01" db="EMBL/GenBank/DDBJ databases">
        <authorList>
            <person name="Corre E."/>
            <person name="Pelletier E."/>
            <person name="Niang G."/>
            <person name="Scheremetjew M."/>
            <person name="Finn R."/>
            <person name="Kale V."/>
            <person name="Holt S."/>
            <person name="Cochrane G."/>
            <person name="Meng A."/>
            <person name="Brown T."/>
            <person name="Cohen L."/>
        </authorList>
    </citation>
    <scope>NUCLEOTIDE SEQUENCE</scope>
    <source>
        <strain evidence="4">B650</strain>
    </source>
</reference>